<evidence type="ECO:0000256" key="1">
    <source>
        <dbReference type="SAM" id="Phobius"/>
    </source>
</evidence>
<evidence type="ECO:0000313" key="2">
    <source>
        <dbReference type="EMBL" id="GAH03651.1"/>
    </source>
</evidence>
<keyword evidence="1" id="KW-1133">Transmembrane helix</keyword>
<proteinExistence type="predicted"/>
<organism evidence="2">
    <name type="scientific">marine sediment metagenome</name>
    <dbReference type="NCBI Taxonomy" id="412755"/>
    <lineage>
        <taxon>unclassified sequences</taxon>
        <taxon>metagenomes</taxon>
        <taxon>ecological metagenomes</taxon>
    </lineage>
</organism>
<reference evidence="2" key="1">
    <citation type="journal article" date="2014" name="Front. Microbiol.">
        <title>High frequency of phylogenetically diverse reductive dehalogenase-homologous genes in deep subseafloor sedimentary metagenomes.</title>
        <authorList>
            <person name="Kawai M."/>
            <person name="Futagami T."/>
            <person name="Toyoda A."/>
            <person name="Takaki Y."/>
            <person name="Nishi S."/>
            <person name="Hori S."/>
            <person name="Arai W."/>
            <person name="Tsubouchi T."/>
            <person name="Morono Y."/>
            <person name="Uchiyama I."/>
            <person name="Ito T."/>
            <person name="Fujiyama A."/>
            <person name="Inagaki F."/>
            <person name="Takami H."/>
        </authorList>
    </citation>
    <scope>NUCLEOTIDE SEQUENCE</scope>
    <source>
        <strain evidence="2">Expedition CK06-06</strain>
    </source>
</reference>
<keyword evidence="1" id="KW-0472">Membrane</keyword>
<feature type="transmembrane region" description="Helical" evidence="1">
    <location>
        <begin position="12"/>
        <end position="38"/>
    </location>
</feature>
<comment type="caution">
    <text evidence="2">The sequence shown here is derived from an EMBL/GenBank/DDBJ whole genome shotgun (WGS) entry which is preliminary data.</text>
</comment>
<dbReference type="EMBL" id="BART01024380">
    <property type="protein sequence ID" value="GAH03651.1"/>
    <property type="molecule type" value="Genomic_DNA"/>
</dbReference>
<gene>
    <name evidence="2" type="ORF">S01H4_44059</name>
</gene>
<accession>X1C6E9</accession>
<name>X1C6E9_9ZZZZ</name>
<dbReference type="AlphaFoldDB" id="X1C6E9"/>
<feature type="non-terminal residue" evidence="2">
    <location>
        <position position="1"/>
    </location>
</feature>
<sequence length="53" mass="5430">SDALASTLASQGLISIVMQNIVVITLIVGALSMIIIFAKFSGIRSRSAGGQPI</sequence>
<keyword evidence="1" id="KW-0812">Transmembrane</keyword>
<protein>
    <submittedName>
        <fullName evidence="2">Uncharacterized protein</fullName>
    </submittedName>
</protein>